<dbReference type="STRING" id="910347.SAMN05421773_11233"/>
<gene>
    <name evidence="2" type="ORF">SAMN05421773_11233</name>
</gene>
<protein>
    <recommendedName>
        <fullName evidence="1">DUF5753 domain-containing protein</fullName>
    </recommendedName>
</protein>
<dbReference type="Pfam" id="PF19054">
    <property type="entry name" value="DUF5753"/>
    <property type="match status" value="1"/>
</dbReference>
<evidence type="ECO:0000313" key="3">
    <source>
        <dbReference type="Proteomes" id="UP000199207"/>
    </source>
</evidence>
<evidence type="ECO:0000259" key="1">
    <source>
        <dbReference type="Pfam" id="PF19054"/>
    </source>
</evidence>
<dbReference type="InterPro" id="IPR043917">
    <property type="entry name" value="DUF5753"/>
</dbReference>
<feature type="domain" description="DUF5753" evidence="1">
    <location>
        <begin position="67"/>
        <end position="239"/>
    </location>
</feature>
<evidence type="ECO:0000313" key="2">
    <source>
        <dbReference type="EMBL" id="SFD26165.1"/>
    </source>
</evidence>
<reference evidence="2 3" key="1">
    <citation type="submission" date="2016-10" db="EMBL/GenBank/DDBJ databases">
        <authorList>
            <person name="de Groot N.N."/>
        </authorList>
    </citation>
    <scope>NUCLEOTIDE SEQUENCE [LARGE SCALE GENOMIC DNA]</scope>
    <source>
        <strain evidence="2 3">CGMCC 4.5739</strain>
    </source>
</reference>
<dbReference type="EMBL" id="FOLM01000012">
    <property type="protein sequence ID" value="SFD26165.1"/>
    <property type="molecule type" value="Genomic_DNA"/>
</dbReference>
<dbReference type="CDD" id="cd00093">
    <property type="entry name" value="HTH_XRE"/>
    <property type="match status" value="1"/>
</dbReference>
<dbReference type="Proteomes" id="UP000199207">
    <property type="component" value="Unassembled WGS sequence"/>
</dbReference>
<proteinExistence type="predicted"/>
<dbReference type="AlphaFoldDB" id="A0A1I1QVV4"/>
<accession>A0A1I1QVV4</accession>
<keyword evidence="3" id="KW-1185">Reference proteome</keyword>
<name>A0A1I1QVV4_9ACTN</name>
<organism evidence="2 3">
    <name type="scientific">Streptomyces aidingensis</name>
    <dbReference type="NCBI Taxonomy" id="910347"/>
    <lineage>
        <taxon>Bacteria</taxon>
        <taxon>Bacillati</taxon>
        <taxon>Actinomycetota</taxon>
        <taxon>Actinomycetes</taxon>
        <taxon>Kitasatosporales</taxon>
        <taxon>Streptomycetaceae</taxon>
        <taxon>Streptomyces</taxon>
    </lineage>
</organism>
<dbReference type="InterPro" id="IPR001387">
    <property type="entry name" value="Cro/C1-type_HTH"/>
</dbReference>
<sequence>MSMQQFADYLKYSKGRVADLESGRSLPTMEFAMLLDQRFKPMIKFTELLANVHDALVAEHMKEMLPKERDAVRIQTFTSSVVPGLLQTERYALELTREYMLGASDHEIAARVSLRMDRQLVFFREDPPFYRAVIDESALARRVGTAEVMADQLRHFEEIIVNPRNRVQILPFSAGGHGMMGGSVSLWHLADGHTVALVESFGPGEPVESPPRVSFYNELFDEARQKALPPNDSLDIIRRYIKEYDNEADA</sequence>